<feature type="domain" description="Integrase catalytic" evidence="1">
    <location>
        <begin position="2"/>
        <end position="40"/>
    </location>
</feature>
<dbReference type="Proteomes" id="UP000824002">
    <property type="component" value="Unassembled WGS sequence"/>
</dbReference>
<protein>
    <submittedName>
        <fullName evidence="2">IS3 family transposase</fullName>
    </submittedName>
</protein>
<proteinExistence type="predicted"/>
<accession>A0A9D1FNM0</accession>
<dbReference type="EMBL" id="DVJP01000065">
    <property type="protein sequence ID" value="HIS77053.1"/>
    <property type="molecule type" value="Genomic_DNA"/>
</dbReference>
<evidence type="ECO:0000313" key="3">
    <source>
        <dbReference type="Proteomes" id="UP000824002"/>
    </source>
</evidence>
<sequence>RHFHSLDQLKQSLLTYIDGFYNPIRPHSHNLGLSPVQAENYFF</sequence>
<feature type="non-terminal residue" evidence="2">
    <location>
        <position position="1"/>
    </location>
</feature>
<dbReference type="Pfam" id="PF13333">
    <property type="entry name" value="rve_2"/>
    <property type="match status" value="1"/>
</dbReference>
<name>A0A9D1FNM0_9FIRM</name>
<gene>
    <name evidence="2" type="ORF">IAB51_09670</name>
</gene>
<dbReference type="AlphaFoldDB" id="A0A9D1FNM0"/>
<reference evidence="2" key="1">
    <citation type="submission" date="2020-10" db="EMBL/GenBank/DDBJ databases">
        <authorList>
            <person name="Gilroy R."/>
        </authorList>
    </citation>
    <scope>NUCLEOTIDE SEQUENCE</scope>
    <source>
        <strain evidence="2">CHK199-13235</strain>
    </source>
</reference>
<evidence type="ECO:0000313" key="2">
    <source>
        <dbReference type="EMBL" id="HIS77053.1"/>
    </source>
</evidence>
<dbReference type="InterPro" id="IPR001584">
    <property type="entry name" value="Integrase_cat-core"/>
</dbReference>
<reference evidence="2" key="2">
    <citation type="journal article" date="2021" name="PeerJ">
        <title>Extensive microbial diversity within the chicken gut microbiome revealed by metagenomics and culture.</title>
        <authorList>
            <person name="Gilroy R."/>
            <person name="Ravi A."/>
            <person name="Getino M."/>
            <person name="Pursley I."/>
            <person name="Horton D.L."/>
            <person name="Alikhan N.F."/>
            <person name="Baker D."/>
            <person name="Gharbi K."/>
            <person name="Hall N."/>
            <person name="Watson M."/>
            <person name="Adriaenssens E.M."/>
            <person name="Foster-Nyarko E."/>
            <person name="Jarju S."/>
            <person name="Secka A."/>
            <person name="Antonio M."/>
            <person name="Oren A."/>
            <person name="Chaudhuri R.R."/>
            <person name="La Ragione R."/>
            <person name="Hildebrand F."/>
            <person name="Pallen M.J."/>
        </authorList>
    </citation>
    <scope>NUCLEOTIDE SEQUENCE</scope>
    <source>
        <strain evidence="2">CHK199-13235</strain>
    </source>
</reference>
<evidence type="ECO:0000259" key="1">
    <source>
        <dbReference type="Pfam" id="PF13333"/>
    </source>
</evidence>
<organism evidence="2 3">
    <name type="scientific">Candidatus Merdivicinus excrementipullorum</name>
    <dbReference type="NCBI Taxonomy" id="2840867"/>
    <lineage>
        <taxon>Bacteria</taxon>
        <taxon>Bacillati</taxon>
        <taxon>Bacillota</taxon>
        <taxon>Clostridia</taxon>
        <taxon>Eubacteriales</taxon>
        <taxon>Oscillospiraceae</taxon>
        <taxon>Oscillospiraceae incertae sedis</taxon>
        <taxon>Candidatus Merdivicinus</taxon>
    </lineage>
</organism>
<comment type="caution">
    <text evidence="2">The sequence shown here is derived from an EMBL/GenBank/DDBJ whole genome shotgun (WGS) entry which is preliminary data.</text>
</comment>
<dbReference type="GO" id="GO:0015074">
    <property type="term" value="P:DNA integration"/>
    <property type="evidence" value="ECO:0007669"/>
    <property type="project" value="InterPro"/>
</dbReference>